<organism evidence="1 2">
    <name type="scientific">Pseudanabaena mucicola FACHB-723</name>
    <dbReference type="NCBI Taxonomy" id="2692860"/>
    <lineage>
        <taxon>Bacteria</taxon>
        <taxon>Bacillati</taxon>
        <taxon>Cyanobacteriota</taxon>
        <taxon>Cyanophyceae</taxon>
        <taxon>Pseudanabaenales</taxon>
        <taxon>Pseudanabaenaceae</taxon>
        <taxon>Pseudanabaena</taxon>
    </lineage>
</organism>
<comment type="caution">
    <text evidence="1">The sequence shown here is derived from an EMBL/GenBank/DDBJ whole genome shotgun (WGS) entry which is preliminary data.</text>
</comment>
<reference evidence="1 2" key="1">
    <citation type="journal article" date="2020" name="ISME J.">
        <title>Comparative genomics reveals insights into cyanobacterial evolution and habitat adaptation.</title>
        <authorList>
            <person name="Chen M.Y."/>
            <person name="Teng W.K."/>
            <person name="Zhao L."/>
            <person name="Hu C.X."/>
            <person name="Zhou Y.K."/>
            <person name="Han B.P."/>
            <person name="Song L.R."/>
            <person name="Shu W.S."/>
        </authorList>
    </citation>
    <scope>NUCLEOTIDE SEQUENCE [LARGE SCALE GENOMIC DNA]</scope>
    <source>
        <strain evidence="1 2">FACHB-723</strain>
    </source>
</reference>
<accession>A0ABR8A371</accession>
<protein>
    <submittedName>
        <fullName evidence="1">Uncharacterized protein</fullName>
    </submittedName>
</protein>
<name>A0ABR8A371_9CYAN</name>
<evidence type="ECO:0000313" key="1">
    <source>
        <dbReference type="EMBL" id="MBD2189807.1"/>
    </source>
</evidence>
<keyword evidence="2" id="KW-1185">Reference proteome</keyword>
<proteinExistence type="predicted"/>
<evidence type="ECO:0000313" key="2">
    <source>
        <dbReference type="Proteomes" id="UP000642094"/>
    </source>
</evidence>
<gene>
    <name evidence="1" type="ORF">H6F41_16880</name>
</gene>
<sequence>MKIVSPFLLGHPFLLTWCHFDIFRRVLNLDKTVTHFLYLEDDIYITPENINYWIEGRERLRTFGLIPSFLRYETQVFTDERFSTDVTQILNFNALPRVYFQQIHYAYLNLPQPYQGMYLLDRELMEEHLNNSCHPDFGIWHIREKAAQGITFLNIPEGFISRNLIGYNTLLQEIDQRCLIHHLPNNYVNNQNTPFGKVPIRNLISPLCDDD</sequence>
<dbReference type="Proteomes" id="UP000642094">
    <property type="component" value="Unassembled WGS sequence"/>
</dbReference>
<dbReference type="EMBL" id="JACJQB010000053">
    <property type="protein sequence ID" value="MBD2189807.1"/>
    <property type="molecule type" value="Genomic_DNA"/>
</dbReference>